<gene>
    <name evidence="2" type="ORF">CJ030_MR4G004599</name>
</gene>
<evidence type="ECO:0000256" key="1">
    <source>
        <dbReference type="SAM" id="Phobius"/>
    </source>
</evidence>
<dbReference type="Proteomes" id="UP000516437">
    <property type="component" value="Chromosome 4"/>
</dbReference>
<dbReference type="AlphaFoldDB" id="A0A6A1VTZ6"/>
<keyword evidence="1" id="KW-0812">Transmembrane</keyword>
<evidence type="ECO:0000313" key="2">
    <source>
        <dbReference type="EMBL" id="KAB1216399.1"/>
    </source>
</evidence>
<dbReference type="OrthoDB" id="1915921at2759"/>
<dbReference type="PANTHER" id="PTHR37244:SF1">
    <property type="entry name" value="NADP-SPECIFIC GLUTAMATE DEHYDROGENASE"/>
    <property type="match status" value="1"/>
</dbReference>
<sequence length="262" mass="29693">MCRSTDYQAYQSNVRERRLRIRAFFVRFSGLSARKPLPESVTLLYLPRISGNALDVDGSKIPPDSPAFVTLHRVVTAKTSEGEVVYGSRERVRTSEGLRFEVYLREEKVLKGIFRKNEGDEWKLECKCAMESELLEVEVTEAEVCVAVEGHEEMNERVQMVVRKRRRKNSRSFCGGLEEIPEEVEEEDTNESDGCCCCGGKKESGLDGGDVGKEWGREDSEMGTEIEGVRWAVDVGIWVLCLGVGLLVSKASSKRLRRRRIF</sequence>
<accession>A0A6A1VTZ6</accession>
<organism evidence="2 3">
    <name type="scientific">Morella rubra</name>
    <name type="common">Chinese bayberry</name>
    <dbReference type="NCBI Taxonomy" id="262757"/>
    <lineage>
        <taxon>Eukaryota</taxon>
        <taxon>Viridiplantae</taxon>
        <taxon>Streptophyta</taxon>
        <taxon>Embryophyta</taxon>
        <taxon>Tracheophyta</taxon>
        <taxon>Spermatophyta</taxon>
        <taxon>Magnoliopsida</taxon>
        <taxon>eudicotyledons</taxon>
        <taxon>Gunneridae</taxon>
        <taxon>Pentapetalae</taxon>
        <taxon>rosids</taxon>
        <taxon>fabids</taxon>
        <taxon>Fagales</taxon>
        <taxon>Myricaceae</taxon>
        <taxon>Morella</taxon>
    </lineage>
</organism>
<comment type="caution">
    <text evidence="2">The sequence shown here is derived from an EMBL/GenBank/DDBJ whole genome shotgun (WGS) entry which is preliminary data.</text>
</comment>
<name>A0A6A1VTZ6_9ROSI</name>
<protein>
    <submittedName>
        <fullName evidence="2">Uncharacterized protein</fullName>
    </submittedName>
</protein>
<keyword evidence="1" id="KW-0472">Membrane</keyword>
<dbReference type="PANTHER" id="PTHR37244">
    <property type="entry name" value="NADP-SPECIFIC GLUTAMATE DEHYDROGENASE"/>
    <property type="match status" value="1"/>
</dbReference>
<evidence type="ECO:0000313" key="3">
    <source>
        <dbReference type="Proteomes" id="UP000516437"/>
    </source>
</evidence>
<reference evidence="2 3" key="1">
    <citation type="journal article" date="2019" name="Plant Biotechnol. J.">
        <title>The red bayberry genome and genetic basis of sex determination.</title>
        <authorList>
            <person name="Jia H.M."/>
            <person name="Jia H.J."/>
            <person name="Cai Q.L."/>
            <person name="Wang Y."/>
            <person name="Zhao H.B."/>
            <person name="Yang W.F."/>
            <person name="Wang G.Y."/>
            <person name="Li Y.H."/>
            <person name="Zhan D.L."/>
            <person name="Shen Y.T."/>
            <person name="Niu Q.F."/>
            <person name="Chang L."/>
            <person name="Qiu J."/>
            <person name="Zhao L."/>
            <person name="Xie H.B."/>
            <person name="Fu W.Y."/>
            <person name="Jin J."/>
            <person name="Li X.W."/>
            <person name="Jiao Y."/>
            <person name="Zhou C.C."/>
            <person name="Tu T."/>
            <person name="Chai C.Y."/>
            <person name="Gao J.L."/>
            <person name="Fan L.J."/>
            <person name="van de Weg E."/>
            <person name="Wang J.Y."/>
            <person name="Gao Z.S."/>
        </authorList>
    </citation>
    <scope>NUCLEOTIDE SEQUENCE [LARGE SCALE GENOMIC DNA]</scope>
    <source>
        <tissue evidence="2">Leaves</tissue>
    </source>
</reference>
<feature type="transmembrane region" description="Helical" evidence="1">
    <location>
        <begin position="231"/>
        <end position="249"/>
    </location>
</feature>
<keyword evidence="3" id="KW-1185">Reference proteome</keyword>
<keyword evidence="1" id="KW-1133">Transmembrane helix</keyword>
<proteinExistence type="predicted"/>
<dbReference type="EMBL" id="RXIC02000022">
    <property type="protein sequence ID" value="KAB1216399.1"/>
    <property type="molecule type" value="Genomic_DNA"/>
</dbReference>